<dbReference type="PANTHER" id="PTHR12205">
    <property type="entry name" value="CENTROMERE/KINETOCHORE PROTEIN ZW10"/>
    <property type="match status" value="1"/>
</dbReference>
<feature type="compositionally biased region" description="Acidic residues" evidence="1">
    <location>
        <begin position="478"/>
        <end position="487"/>
    </location>
</feature>
<evidence type="ECO:0000313" key="4">
    <source>
        <dbReference type="Proteomes" id="UP000177625"/>
    </source>
</evidence>
<protein>
    <recommendedName>
        <fullName evidence="2">ZW10 C-terminal helical domain-containing protein</fullName>
    </recommendedName>
</protein>
<name>A0A1E1MQW1_RHYSE</name>
<gene>
    <name evidence="3" type="ORF">RSE6_12636</name>
</gene>
<dbReference type="GO" id="GO:1990423">
    <property type="term" value="C:RZZ complex"/>
    <property type="evidence" value="ECO:0007669"/>
    <property type="project" value="TreeGrafter"/>
</dbReference>
<dbReference type="GO" id="GO:0005737">
    <property type="term" value="C:cytoplasm"/>
    <property type="evidence" value="ECO:0007669"/>
    <property type="project" value="GOC"/>
</dbReference>
<proteinExistence type="predicted"/>
<dbReference type="GO" id="GO:0007094">
    <property type="term" value="P:mitotic spindle assembly checkpoint signaling"/>
    <property type="evidence" value="ECO:0007669"/>
    <property type="project" value="TreeGrafter"/>
</dbReference>
<dbReference type="GO" id="GO:0006888">
    <property type="term" value="P:endoplasmic reticulum to Golgi vesicle-mediated transport"/>
    <property type="evidence" value="ECO:0007669"/>
    <property type="project" value="TreeGrafter"/>
</dbReference>
<dbReference type="Gene3D" id="1.10.357.150">
    <property type="match status" value="1"/>
</dbReference>
<dbReference type="InterPro" id="IPR046362">
    <property type="entry name" value="Zw10/DSL1_C_sf"/>
</dbReference>
<dbReference type="Pfam" id="PF22766">
    <property type="entry name" value="ZW10_C2"/>
    <property type="match status" value="1"/>
</dbReference>
<dbReference type="PANTHER" id="PTHR12205:SF0">
    <property type="entry name" value="CENTROMERE_KINETOCHORE PROTEIN ZW10 HOMOLOG"/>
    <property type="match status" value="1"/>
</dbReference>
<keyword evidence="4" id="KW-1185">Reference proteome</keyword>
<dbReference type="AlphaFoldDB" id="A0A1E1MQW1"/>
<evidence type="ECO:0000259" key="2">
    <source>
        <dbReference type="Pfam" id="PF22766"/>
    </source>
</evidence>
<evidence type="ECO:0000256" key="1">
    <source>
        <dbReference type="SAM" id="MobiDB-lite"/>
    </source>
</evidence>
<accession>A0A1E1MQW1</accession>
<dbReference type="EMBL" id="FJVC01000492">
    <property type="protein sequence ID" value="CZT51487.1"/>
    <property type="molecule type" value="Genomic_DNA"/>
</dbReference>
<reference evidence="4" key="1">
    <citation type="submission" date="2016-03" db="EMBL/GenBank/DDBJ databases">
        <authorList>
            <person name="Guldener U."/>
        </authorList>
    </citation>
    <scope>NUCLEOTIDE SEQUENCE [LARGE SCALE GENOMIC DNA]</scope>
</reference>
<dbReference type="Proteomes" id="UP000177625">
    <property type="component" value="Unassembled WGS sequence"/>
</dbReference>
<feature type="domain" description="ZW10 C-terminal helical" evidence="2">
    <location>
        <begin position="689"/>
        <end position="763"/>
    </location>
</feature>
<evidence type="ECO:0000313" key="3">
    <source>
        <dbReference type="EMBL" id="CZT51487.1"/>
    </source>
</evidence>
<feature type="compositionally biased region" description="Basic and acidic residues" evidence="1">
    <location>
        <begin position="454"/>
        <end position="469"/>
    </location>
</feature>
<feature type="compositionally biased region" description="Acidic residues" evidence="1">
    <location>
        <begin position="435"/>
        <end position="449"/>
    </location>
</feature>
<dbReference type="InterPro" id="IPR055148">
    <property type="entry name" value="ZW10_C_2"/>
</dbReference>
<organism evidence="3 4">
    <name type="scientific">Rhynchosporium secalis</name>
    <name type="common">Barley scald fungus</name>
    <dbReference type="NCBI Taxonomy" id="38038"/>
    <lineage>
        <taxon>Eukaryota</taxon>
        <taxon>Fungi</taxon>
        <taxon>Dikarya</taxon>
        <taxon>Ascomycota</taxon>
        <taxon>Pezizomycotina</taxon>
        <taxon>Leotiomycetes</taxon>
        <taxon>Helotiales</taxon>
        <taxon>Ploettnerulaceae</taxon>
        <taxon>Rhynchosporium</taxon>
    </lineage>
</organism>
<feature type="region of interest" description="Disordered" evidence="1">
    <location>
        <begin position="417"/>
        <end position="522"/>
    </location>
</feature>
<sequence>MSSPIQAADLGQVLVDFSANGAFPEEEEVSAAYVNSPMVSAALVVLQDAKVALENEVRVISRETAPDVDLWIKHAKSIQHDINQSRQLASSIVRQAEADEERKEVLVEKETYANFLEKEVSFDNQLISVLQSLQGVNEKLTAVEGCAHETRLVERLHMLEAAFNALNGVKLEKTSRAMRLLDTRCFAIRASLQEELFTIWKALIIVDQEVSTITIRRELPGSTTSIVDAMIALQSFHQLDVAAKKLWDDLDDVIFRPRTNLRAGDIPSVHVQGNSLSLGAGLADNTIKSLFVDLQTTIKFLHQNIPAELTQPLAKHMMPIISARVIETWLDAAVPASLEDMVDYQKALALVGDFAAWLDTVNWPGAEGFHDWVSNASRIWLAKRRETALDWTRNQLSLGTGSPQIAERIETRMVAKEEADNTAATGTAAIHDWDDAWSDGGEETTDDSVAELQVESRHRASLEEERRASEVFSPIPTPDEDQTDDAADAWGWGDDYVPDADASAGASPTQPKPGSPRPSVQQTIAPTCEVTLSEKYWTSSFPRTVYGMIERVYADGATLTRPENEHIPVTPAAPSLFGLPTLILALYRAISPSYYSLEPGGNMYLYNDAMWLSERLEQFTREWQNGEVIPERAYNLVRLDPEIKVLVSFGKRAYTSELNAQRTVINDLLGGAQNFFQPESSMSNELLSTIRIVIKHIRTTATLWYKILPYSAWASATGSLVNAVATKLISDVFDLTDISVDEAERTATVLSHVETLDDLFLPKHNPANAKSHNGTLRSRSYSTIELDLSDRGGGGEDGEVPLTSQFADKWMKMKFLSEVLQSNLKDVRFLWFESDLSLYFTVDEVVELVGLSFERNLAVRGLLKDIRENPYPRG</sequence>